<feature type="region of interest" description="Disordered" evidence="1">
    <location>
        <begin position="1"/>
        <end position="21"/>
    </location>
</feature>
<name>A0ABR7RUC5_9PROT</name>
<evidence type="ECO:0000256" key="1">
    <source>
        <dbReference type="SAM" id="MobiDB-lite"/>
    </source>
</evidence>
<dbReference type="RefSeq" id="WP_187787075.1">
    <property type="nucleotide sequence ID" value="NZ_JACTVA010000084.1"/>
</dbReference>
<evidence type="ECO:0000313" key="4">
    <source>
        <dbReference type="Proteomes" id="UP000626026"/>
    </source>
</evidence>
<sequence length="142" mass="15104">MRSFTLHAKPPPPRSSVPVAGTRAQPKAGSRLAGLPVLVPEGFSLIAALLPAPWMLVHRLWLPLVLYIAFNILAAYSLPAAVLPFLTVALQVLIGFEAHNIRRWVLARRGLALAGVVVANDAEAALLRALDARPDLAGRGVA</sequence>
<accession>A0ABR7RUC5</accession>
<gene>
    <name evidence="3" type="ORF">IBL26_24175</name>
</gene>
<dbReference type="Proteomes" id="UP000626026">
    <property type="component" value="Unassembled WGS sequence"/>
</dbReference>
<dbReference type="Pfam" id="PF10947">
    <property type="entry name" value="DUF2628"/>
    <property type="match status" value="1"/>
</dbReference>
<evidence type="ECO:0000256" key="2">
    <source>
        <dbReference type="SAM" id="Phobius"/>
    </source>
</evidence>
<keyword evidence="2" id="KW-0472">Membrane</keyword>
<dbReference type="EMBL" id="JACTVA010000084">
    <property type="protein sequence ID" value="MBC9209953.1"/>
    <property type="molecule type" value="Genomic_DNA"/>
</dbReference>
<organism evidence="3 4">
    <name type="scientific">Teichococcus aerophilus</name>
    <dbReference type="NCBI Taxonomy" id="1224513"/>
    <lineage>
        <taxon>Bacteria</taxon>
        <taxon>Pseudomonadati</taxon>
        <taxon>Pseudomonadota</taxon>
        <taxon>Alphaproteobacteria</taxon>
        <taxon>Acetobacterales</taxon>
        <taxon>Roseomonadaceae</taxon>
        <taxon>Roseomonas</taxon>
    </lineage>
</organism>
<protein>
    <submittedName>
        <fullName evidence="3">DUF2628 domain-containing protein</fullName>
    </submittedName>
</protein>
<evidence type="ECO:0000313" key="3">
    <source>
        <dbReference type="EMBL" id="MBC9209953.1"/>
    </source>
</evidence>
<keyword evidence="2" id="KW-0812">Transmembrane</keyword>
<keyword evidence="2" id="KW-1133">Transmembrane helix</keyword>
<feature type="transmembrane region" description="Helical" evidence="2">
    <location>
        <begin position="64"/>
        <end position="94"/>
    </location>
</feature>
<dbReference type="InterPro" id="IPR024399">
    <property type="entry name" value="DUF2628"/>
</dbReference>
<reference evidence="3 4" key="1">
    <citation type="journal article" date="2013" name="Int. J. Syst. Evol. Microbiol.">
        <title>Roseomonas aerophila sp. nov., isolated from air.</title>
        <authorList>
            <person name="Kim S.J."/>
            <person name="Weon H.Y."/>
            <person name="Ahn J.H."/>
            <person name="Hong S.B."/>
            <person name="Seok S.J."/>
            <person name="Whang K.S."/>
            <person name="Kwon S.W."/>
        </authorList>
    </citation>
    <scope>NUCLEOTIDE SEQUENCE [LARGE SCALE GENOMIC DNA]</scope>
    <source>
        <strain evidence="3 4">NBRC 108923</strain>
    </source>
</reference>
<proteinExistence type="predicted"/>
<feature type="transmembrane region" description="Helical" evidence="2">
    <location>
        <begin position="32"/>
        <end position="52"/>
    </location>
</feature>
<comment type="caution">
    <text evidence="3">The sequence shown here is derived from an EMBL/GenBank/DDBJ whole genome shotgun (WGS) entry which is preliminary data.</text>
</comment>
<keyword evidence="4" id="KW-1185">Reference proteome</keyword>